<evidence type="ECO:0000256" key="1">
    <source>
        <dbReference type="SAM" id="Phobius"/>
    </source>
</evidence>
<reference evidence="2 3" key="1">
    <citation type="journal article" date="2019" name="Int. J. Syst. Evol. Microbiol.">
        <title>The Global Catalogue of Microorganisms (GCM) 10K type strain sequencing project: providing services to taxonomists for standard genome sequencing and annotation.</title>
        <authorList>
            <consortium name="The Broad Institute Genomics Platform"/>
            <consortium name="The Broad Institute Genome Sequencing Center for Infectious Disease"/>
            <person name="Wu L."/>
            <person name="Ma J."/>
        </authorList>
    </citation>
    <scope>NUCLEOTIDE SEQUENCE [LARGE SCALE GENOMIC DNA]</scope>
    <source>
        <strain evidence="2 3">JCM 14560</strain>
    </source>
</reference>
<keyword evidence="1" id="KW-0472">Membrane</keyword>
<dbReference type="RefSeq" id="WP_425555421.1">
    <property type="nucleotide sequence ID" value="NZ_BAAANT010000002.1"/>
</dbReference>
<proteinExistence type="predicted"/>
<keyword evidence="1" id="KW-0812">Transmembrane</keyword>
<name>A0ABN2YUT8_9ACTN</name>
<protein>
    <recommendedName>
        <fullName evidence="4">Secreted protein</fullName>
    </recommendedName>
</protein>
<accession>A0ABN2YUT8</accession>
<dbReference type="Proteomes" id="UP001422759">
    <property type="component" value="Unassembled WGS sequence"/>
</dbReference>
<comment type="caution">
    <text evidence="2">The sequence shown here is derived from an EMBL/GenBank/DDBJ whole genome shotgun (WGS) entry which is preliminary data.</text>
</comment>
<evidence type="ECO:0008006" key="4">
    <source>
        <dbReference type="Google" id="ProtNLM"/>
    </source>
</evidence>
<dbReference type="EMBL" id="BAAANT010000002">
    <property type="protein sequence ID" value="GAA2131876.1"/>
    <property type="molecule type" value="Genomic_DNA"/>
</dbReference>
<evidence type="ECO:0000313" key="2">
    <source>
        <dbReference type="EMBL" id="GAA2131876.1"/>
    </source>
</evidence>
<evidence type="ECO:0000313" key="3">
    <source>
        <dbReference type="Proteomes" id="UP001422759"/>
    </source>
</evidence>
<keyword evidence="3" id="KW-1185">Reference proteome</keyword>
<sequence>MSMSIKWNALAQTAGISFVVTVAVVTVFAVGIMALSHREAAVAAGSPGKGTAALAGASVCFAACAAVVLYGLSLIAA</sequence>
<feature type="transmembrane region" description="Helical" evidence="1">
    <location>
        <begin position="7"/>
        <end position="32"/>
    </location>
</feature>
<gene>
    <name evidence="2" type="ORF">GCM10009760_06140</name>
</gene>
<organism evidence="2 3">
    <name type="scientific">Kitasatospora kazusensis</name>
    <dbReference type="NCBI Taxonomy" id="407974"/>
    <lineage>
        <taxon>Bacteria</taxon>
        <taxon>Bacillati</taxon>
        <taxon>Actinomycetota</taxon>
        <taxon>Actinomycetes</taxon>
        <taxon>Kitasatosporales</taxon>
        <taxon>Streptomycetaceae</taxon>
        <taxon>Kitasatospora</taxon>
    </lineage>
</organism>
<feature type="transmembrane region" description="Helical" evidence="1">
    <location>
        <begin position="52"/>
        <end position="76"/>
    </location>
</feature>
<keyword evidence="1" id="KW-1133">Transmembrane helix</keyword>